<dbReference type="PANTHER" id="PTHR30346">
    <property type="entry name" value="TRANSCRIPTIONAL DUAL REGULATOR HCAR-RELATED"/>
    <property type="match status" value="1"/>
</dbReference>
<evidence type="ECO:0000256" key="4">
    <source>
        <dbReference type="ARBA" id="ARBA00023163"/>
    </source>
</evidence>
<dbReference type="Gene3D" id="3.40.190.10">
    <property type="entry name" value="Periplasmic binding protein-like II"/>
    <property type="match status" value="2"/>
</dbReference>
<evidence type="ECO:0000313" key="6">
    <source>
        <dbReference type="EMBL" id="GAA1968354.1"/>
    </source>
</evidence>
<gene>
    <name evidence="6" type="ORF">GCM10009754_46670</name>
</gene>
<dbReference type="InterPro" id="IPR036388">
    <property type="entry name" value="WH-like_DNA-bd_sf"/>
</dbReference>
<dbReference type="Pfam" id="PF00126">
    <property type="entry name" value="HTH_1"/>
    <property type="match status" value="1"/>
</dbReference>
<protein>
    <submittedName>
        <fullName evidence="6">LysR substrate-binding domain-containing protein</fullName>
    </submittedName>
</protein>
<dbReference type="InterPro" id="IPR000847">
    <property type="entry name" value="LysR_HTH_N"/>
</dbReference>
<comment type="caution">
    <text evidence="6">The sequence shown here is derived from an EMBL/GenBank/DDBJ whole genome shotgun (WGS) entry which is preliminary data.</text>
</comment>
<dbReference type="CDD" id="cd08414">
    <property type="entry name" value="PBP2_LTTR_aromatics_like"/>
    <property type="match status" value="1"/>
</dbReference>
<feature type="domain" description="HTH lysR-type" evidence="5">
    <location>
        <begin position="1"/>
        <end position="58"/>
    </location>
</feature>
<dbReference type="EMBL" id="BAAANN010000018">
    <property type="protein sequence ID" value="GAA1968354.1"/>
    <property type="molecule type" value="Genomic_DNA"/>
</dbReference>
<keyword evidence="7" id="KW-1185">Reference proteome</keyword>
<dbReference type="RefSeq" id="WP_344422506.1">
    <property type="nucleotide sequence ID" value="NZ_BAAANN010000018.1"/>
</dbReference>
<evidence type="ECO:0000256" key="1">
    <source>
        <dbReference type="ARBA" id="ARBA00009437"/>
    </source>
</evidence>
<keyword evidence="2" id="KW-0805">Transcription regulation</keyword>
<dbReference type="Pfam" id="PF03466">
    <property type="entry name" value="LysR_substrate"/>
    <property type="match status" value="1"/>
</dbReference>
<name>A0ABN2RFN0_9PSEU</name>
<organism evidence="6 7">
    <name type="scientific">Amycolatopsis minnesotensis</name>
    <dbReference type="NCBI Taxonomy" id="337894"/>
    <lineage>
        <taxon>Bacteria</taxon>
        <taxon>Bacillati</taxon>
        <taxon>Actinomycetota</taxon>
        <taxon>Actinomycetes</taxon>
        <taxon>Pseudonocardiales</taxon>
        <taxon>Pseudonocardiaceae</taxon>
        <taxon>Amycolatopsis</taxon>
    </lineage>
</organism>
<dbReference type="InterPro" id="IPR005119">
    <property type="entry name" value="LysR_subst-bd"/>
</dbReference>
<keyword evidence="4" id="KW-0804">Transcription</keyword>
<comment type="similarity">
    <text evidence="1">Belongs to the LysR transcriptional regulatory family.</text>
</comment>
<dbReference type="PANTHER" id="PTHR30346:SF0">
    <property type="entry name" value="HCA OPERON TRANSCRIPTIONAL ACTIVATOR HCAR"/>
    <property type="match status" value="1"/>
</dbReference>
<dbReference type="Proteomes" id="UP001501116">
    <property type="component" value="Unassembled WGS sequence"/>
</dbReference>
<dbReference type="InterPro" id="IPR036390">
    <property type="entry name" value="WH_DNA-bd_sf"/>
</dbReference>
<evidence type="ECO:0000256" key="3">
    <source>
        <dbReference type="ARBA" id="ARBA00023125"/>
    </source>
</evidence>
<dbReference type="PRINTS" id="PR00039">
    <property type="entry name" value="HTHLYSR"/>
</dbReference>
<sequence>MEIRELRYFVAVCRERHFGRAAEALYISQPSLSHAIKKLETRLGVRLLDRHARGVDLTPAGADLLAEARKVLLAVDRAHAAVGKHRTGKAGTLRLGFQASGAGALLTEIRAAFQRDHRGVTVVPLRYDWGQEVEALRAHEIDIAVVWQPQDLHGLRSLPLTTEERYLGLPAAHPLATRTSLSIMDIKDVPLTWTRHAPPTWVSWWAVNPRPDGSHPVCGAENRNVEEQLENVASGAGAAISPASMTTYYSRPDIRWVLLHDVEPLRIDLAWNPGEHDPIVAEFVAAARARTGST</sequence>
<reference evidence="6 7" key="1">
    <citation type="journal article" date="2019" name="Int. J. Syst. Evol. Microbiol.">
        <title>The Global Catalogue of Microorganisms (GCM) 10K type strain sequencing project: providing services to taxonomists for standard genome sequencing and annotation.</title>
        <authorList>
            <consortium name="The Broad Institute Genomics Platform"/>
            <consortium name="The Broad Institute Genome Sequencing Center for Infectious Disease"/>
            <person name="Wu L."/>
            <person name="Ma J."/>
        </authorList>
    </citation>
    <scope>NUCLEOTIDE SEQUENCE [LARGE SCALE GENOMIC DNA]</scope>
    <source>
        <strain evidence="6 7">JCM 14545</strain>
    </source>
</reference>
<dbReference type="PROSITE" id="PS50931">
    <property type="entry name" value="HTH_LYSR"/>
    <property type="match status" value="1"/>
</dbReference>
<keyword evidence="3" id="KW-0238">DNA-binding</keyword>
<dbReference type="SUPFAM" id="SSF46785">
    <property type="entry name" value="Winged helix' DNA-binding domain"/>
    <property type="match status" value="1"/>
</dbReference>
<evidence type="ECO:0000259" key="5">
    <source>
        <dbReference type="PROSITE" id="PS50931"/>
    </source>
</evidence>
<evidence type="ECO:0000256" key="2">
    <source>
        <dbReference type="ARBA" id="ARBA00023015"/>
    </source>
</evidence>
<dbReference type="SUPFAM" id="SSF53850">
    <property type="entry name" value="Periplasmic binding protein-like II"/>
    <property type="match status" value="1"/>
</dbReference>
<dbReference type="Gene3D" id="1.10.10.10">
    <property type="entry name" value="Winged helix-like DNA-binding domain superfamily/Winged helix DNA-binding domain"/>
    <property type="match status" value="1"/>
</dbReference>
<evidence type="ECO:0000313" key="7">
    <source>
        <dbReference type="Proteomes" id="UP001501116"/>
    </source>
</evidence>
<accession>A0ABN2RFN0</accession>
<proteinExistence type="inferred from homology"/>